<proteinExistence type="predicted"/>
<evidence type="ECO:0000313" key="2">
    <source>
        <dbReference type="Proteomes" id="UP001499852"/>
    </source>
</evidence>
<gene>
    <name evidence="1" type="ORF">GCM10023213_37390</name>
</gene>
<dbReference type="Proteomes" id="UP001499852">
    <property type="component" value="Unassembled WGS sequence"/>
</dbReference>
<dbReference type="EMBL" id="BAABIA010000008">
    <property type="protein sequence ID" value="GAA5145595.1"/>
    <property type="molecule type" value="Genomic_DNA"/>
</dbReference>
<organism evidence="1 2">
    <name type="scientific">Prosthecobacter algae</name>
    <dbReference type="NCBI Taxonomy" id="1144682"/>
    <lineage>
        <taxon>Bacteria</taxon>
        <taxon>Pseudomonadati</taxon>
        <taxon>Verrucomicrobiota</taxon>
        <taxon>Verrucomicrobiia</taxon>
        <taxon>Verrucomicrobiales</taxon>
        <taxon>Verrucomicrobiaceae</taxon>
        <taxon>Prosthecobacter</taxon>
    </lineage>
</organism>
<protein>
    <submittedName>
        <fullName evidence="1">Uncharacterized protein</fullName>
    </submittedName>
</protein>
<evidence type="ECO:0000313" key="1">
    <source>
        <dbReference type="EMBL" id="GAA5145595.1"/>
    </source>
</evidence>
<sequence length="99" mass="10835">MRVTIFFRASGIGMGLRGFVTPGFRLGTFTAGFAIWGLAWTATLGRLAAGLIPGRASAFGSPRRRCFRGRARRCIRRFYLRSGFFRGSFLGRQAGHTGG</sequence>
<accession>A0ABP9PF63</accession>
<comment type="caution">
    <text evidence="1">The sequence shown here is derived from an EMBL/GenBank/DDBJ whole genome shotgun (WGS) entry which is preliminary data.</text>
</comment>
<reference evidence="2" key="1">
    <citation type="journal article" date="2019" name="Int. J. Syst. Evol. Microbiol.">
        <title>The Global Catalogue of Microorganisms (GCM) 10K type strain sequencing project: providing services to taxonomists for standard genome sequencing and annotation.</title>
        <authorList>
            <consortium name="The Broad Institute Genomics Platform"/>
            <consortium name="The Broad Institute Genome Sequencing Center for Infectious Disease"/>
            <person name="Wu L."/>
            <person name="Ma J."/>
        </authorList>
    </citation>
    <scope>NUCLEOTIDE SEQUENCE [LARGE SCALE GENOMIC DNA]</scope>
    <source>
        <strain evidence="2">JCM 18053</strain>
    </source>
</reference>
<keyword evidence="2" id="KW-1185">Reference proteome</keyword>
<name>A0ABP9PF63_9BACT</name>